<evidence type="ECO:0000259" key="1">
    <source>
        <dbReference type="Pfam" id="PF15646"/>
    </source>
</evidence>
<dbReference type="AlphaFoldDB" id="A0A0A6RLI1"/>
<dbReference type="EMBL" id="JSZA02000036">
    <property type="protein sequence ID" value="KHD04701.1"/>
    <property type="molecule type" value="Genomic_DNA"/>
</dbReference>
<dbReference type="Pfam" id="PF15646">
    <property type="entry name" value="Tox-REase-2"/>
    <property type="match status" value="1"/>
</dbReference>
<dbReference type="InterPro" id="IPR028906">
    <property type="entry name" value="Tox-REase-2_dom"/>
</dbReference>
<accession>A0A0A6RLI1</accession>
<dbReference type="Proteomes" id="UP000030428">
    <property type="component" value="Unassembled WGS sequence"/>
</dbReference>
<comment type="caution">
    <text evidence="2">The sequence shown here is derived from an EMBL/GenBank/DDBJ whole genome shotgun (WGS) entry which is preliminary data.</text>
</comment>
<gene>
    <name evidence="2" type="ORF">PN36_11695</name>
</gene>
<name>A0A0A6RLI1_9GAMM</name>
<feature type="domain" description="Tox-REase-2" evidence="1">
    <location>
        <begin position="36"/>
        <end position="145"/>
    </location>
</feature>
<evidence type="ECO:0000313" key="2">
    <source>
        <dbReference type="EMBL" id="KHD04701.1"/>
    </source>
</evidence>
<reference evidence="2 3" key="1">
    <citation type="journal article" date="2016" name="Front. Microbiol.">
        <title>Single-Cell (Meta-)Genomics of a Dimorphic Candidatus Thiomargarita nelsonii Reveals Genomic Plasticity.</title>
        <authorList>
            <person name="Flood B.E."/>
            <person name="Fliss P."/>
            <person name="Jones D.S."/>
            <person name="Dick G.J."/>
            <person name="Jain S."/>
            <person name="Kaster A.K."/>
            <person name="Winkel M."/>
            <person name="Mussmann M."/>
            <person name="Bailey J."/>
        </authorList>
    </citation>
    <scope>NUCLEOTIDE SEQUENCE [LARGE SCALE GENOMIC DNA]</scope>
    <source>
        <strain evidence="2">Hydrate Ridge</strain>
    </source>
</reference>
<keyword evidence="3" id="KW-1185">Reference proteome</keyword>
<sequence>MVVIIHAWLKTHTYMKKTVTEWASQFERRGTPSHSPNYQYQIKFAGTQEILVQGGGEKIWADGIRVKDGFLLECKFIIKADRSPFIEGSQIPDFIREKIVNRVADEFFRYAAVINDPNTPINALEVIINESSAAPFFQKLLRRYRIPGRVVVL</sequence>
<proteinExistence type="predicted"/>
<organism evidence="2 3">
    <name type="scientific">Candidatus Thiomargarita nelsonii</name>
    <dbReference type="NCBI Taxonomy" id="1003181"/>
    <lineage>
        <taxon>Bacteria</taxon>
        <taxon>Pseudomonadati</taxon>
        <taxon>Pseudomonadota</taxon>
        <taxon>Gammaproteobacteria</taxon>
        <taxon>Thiotrichales</taxon>
        <taxon>Thiotrichaceae</taxon>
        <taxon>Thiomargarita</taxon>
    </lineage>
</organism>
<evidence type="ECO:0000313" key="3">
    <source>
        <dbReference type="Proteomes" id="UP000030428"/>
    </source>
</evidence>
<protein>
    <recommendedName>
        <fullName evidence="1">Tox-REase-2 domain-containing protein</fullName>
    </recommendedName>
</protein>